<dbReference type="InterPro" id="IPR008700">
    <property type="entry name" value="TypeIII_avirulence_cleave"/>
</dbReference>
<evidence type="ECO:0000259" key="1">
    <source>
        <dbReference type="Pfam" id="PF05627"/>
    </source>
</evidence>
<dbReference type="PANTHER" id="PTHR33882:SF11">
    <property type="entry name" value="RPM1-INTERACTING PROTEIN 4 (RIN4) FAMILY PROTEIN"/>
    <property type="match status" value="1"/>
</dbReference>
<dbReference type="Proteomes" id="UP000036987">
    <property type="component" value="Unassembled WGS sequence"/>
</dbReference>
<dbReference type="Pfam" id="PF05627">
    <property type="entry name" value="AvrRpt-cleavage"/>
    <property type="match status" value="1"/>
</dbReference>
<sequence>MGMHEWGGGVPQFGGWDDNKVSARTDYSVVFQKARANRKQQLNEINTCSFESDRRFIHQRHKSAQSTLALMIKRVEHSRKLYSALLGERNFTQV</sequence>
<keyword evidence="3" id="KW-1185">Reference proteome</keyword>
<organism evidence="2 3">
    <name type="scientific">Zostera marina</name>
    <name type="common">Eelgrass</name>
    <dbReference type="NCBI Taxonomy" id="29655"/>
    <lineage>
        <taxon>Eukaryota</taxon>
        <taxon>Viridiplantae</taxon>
        <taxon>Streptophyta</taxon>
        <taxon>Embryophyta</taxon>
        <taxon>Tracheophyta</taxon>
        <taxon>Spermatophyta</taxon>
        <taxon>Magnoliopsida</taxon>
        <taxon>Liliopsida</taxon>
        <taxon>Zosteraceae</taxon>
        <taxon>Zostera</taxon>
    </lineage>
</organism>
<name>A0A0K9PRI3_ZOSMR</name>
<comment type="caution">
    <text evidence="2">The sequence shown here is derived from an EMBL/GenBank/DDBJ whole genome shotgun (WGS) entry which is preliminary data.</text>
</comment>
<feature type="domain" description="RIN4 pathogenic type III effector avirulence factor Avr cleavage site" evidence="1">
    <location>
        <begin position="9"/>
        <end position="39"/>
    </location>
</feature>
<evidence type="ECO:0000313" key="2">
    <source>
        <dbReference type="EMBL" id="KMZ71586.1"/>
    </source>
</evidence>
<reference evidence="3" key="1">
    <citation type="journal article" date="2016" name="Nature">
        <title>The genome of the seagrass Zostera marina reveals angiosperm adaptation to the sea.</title>
        <authorList>
            <person name="Olsen J.L."/>
            <person name="Rouze P."/>
            <person name="Verhelst B."/>
            <person name="Lin Y.-C."/>
            <person name="Bayer T."/>
            <person name="Collen J."/>
            <person name="Dattolo E."/>
            <person name="De Paoli E."/>
            <person name="Dittami S."/>
            <person name="Maumus F."/>
            <person name="Michel G."/>
            <person name="Kersting A."/>
            <person name="Lauritano C."/>
            <person name="Lohaus R."/>
            <person name="Toepel M."/>
            <person name="Tonon T."/>
            <person name="Vanneste K."/>
            <person name="Amirebrahimi M."/>
            <person name="Brakel J."/>
            <person name="Bostroem C."/>
            <person name="Chovatia M."/>
            <person name="Grimwood J."/>
            <person name="Jenkins J.W."/>
            <person name="Jueterbock A."/>
            <person name="Mraz A."/>
            <person name="Stam W.T."/>
            <person name="Tice H."/>
            <person name="Bornberg-Bauer E."/>
            <person name="Green P.J."/>
            <person name="Pearson G.A."/>
            <person name="Procaccini G."/>
            <person name="Duarte C.M."/>
            <person name="Schmutz J."/>
            <person name="Reusch T.B.H."/>
            <person name="Van de Peer Y."/>
        </authorList>
    </citation>
    <scope>NUCLEOTIDE SEQUENCE [LARGE SCALE GENOMIC DNA]</scope>
    <source>
        <strain evidence="3">cv. Finnish</strain>
    </source>
</reference>
<dbReference type="AlphaFoldDB" id="A0A0K9PRI3"/>
<protein>
    <recommendedName>
        <fullName evidence="1">RIN4 pathogenic type III effector avirulence factor Avr cleavage site domain-containing protein</fullName>
    </recommendedName>
</protein>
<gene>
    <name evidence="2" type="ORF">ZOSMA_179G00120</name>
</gene>
<dbReference type="PANTHER" id="PTHR33882">
    <property type="entry name" value="PATHOGENIC TYPE III EFFECTOR AVIRULENCE FACTOR AVR AVRRPT-CLEAVAGE: CLEAVAGE SITE PROTEIN"/>
    <property type="match status" value="1"/>
</dbReference>
<accession>A0A0K9PRI3</accession>
<evidence type="ECO:0000313" key="3">
    <source>
        <dbReference type="Proteomes" id="UP000036987"/>
    </source>
</evidence>
<dbReference type="OrthoDB" id="1885368at2759"/>
<dbReference type="EMBL" id="LFYR01000670">
    <property type="protein sequence ID" value="KMZ71586.1"/>
    <property type="molecule type" value="Genomic_DNA"/>
</dbReference>
<proteinExistence type="predicted"/>